<proteinExistence type="predicted"/>
<evidence type="ECO:0000256" key="2">
    <source>
        <dbReference type="SAM" id="Phobius"/>
    </source>
</evidence>
<accession>A0A498LIW7</accession>
<keyword evidence="2" id="KW-0472">Membrane</keyword>
<evidence type="ECO:0000313" key="3">
    <source>
        <dbReference type="EMBL" id="RXN08160.1"/>
    </source>
</evidence>
<comment type="caution">
    <text evidence="3">The sequence shown here is derived from an EMBL/GenBank/DDBJ whole genome shotgun (WGS) entry which is preliminary data.</text>
</comment>
<dbReference type="STRING" id="84645.A0A498LIW7"/>
<dbReference type="AlphaFoldDB" id="A0A498LIW7"/>
<dbReference type="Proteomes" id="UP000290572">
    <property type="component" value="Unassembled WGS sequence"/>
</dbReference>
<dbReference type="EMBL" id="QBIY01012047">
    <property type="protein sequence ID" value="RXN27267.1"/>
    <property type="molecule type" value="Genomic_DNA"/>
</dbReference>
<feature type="transmembrane region" description="Helical" evidence="2">
    <location>
        <begin position="54"/>
        <end position="75"/>
    </location>
</feature>
<feature type="compositionally biased region" description="Basic and acidic residues" evidence="1">
    <location>
        <begin position="165"/>
        <end position="184"/>
    </location>
</feature>
<protein>
    <submittedName>
        <fullName evidence="3">Myelin-associated glyco-like protein</fullName>
    </submittedName>
</protein>
<organism evidence="3 5">
    <name type="scientific">Labeo rohita</name>
    <name type="common">Indian major carp</name>
    <name type="synonym">Cyprinus rohita</name>
    <dbReference type="NCBI Taxonomy" id="84645"/>
    <lineage>
        <taxon>Eukaryota</taxon>
        <taxon>Metazoa</taxon>
        <taxon>Chordata</taxon>
        <taxon>Craniata</taxon>
        <taxon>Vertebrata</taxon>
        <taxon>Euteleostomi</taxon>
        <taxon>Actinopterygii</taxon>
        <taxon>Neopterygii</taxon>
        <taxon>Teleostei</taxon>
        <taxon>Ostariophysi</taxon>
        <taxon>Cypriniformes</taxon>
        <taxon>Cyprinidae</taxon>
        <taxon>Labeoninae</taxon>
        <taxon>Labeonini</taxon>
        <taxon>Labeo</taxon>
    </lineage>
</organism>
<reference evidence="3 5" key="1">
    <citation type="submission" date="2018-03" db="EMBL/GenBank/DDBJ databases">
        <title>Draft genome sequence of Rohu Carp (Labeo rohita).</title>
        <authorList>
            <person name="Das P."/>
            <person name="Kushwaha B."/>
            <person name="Joshi C.G."/>
            <person name="Kumar D."/>
            <person name="Nagpure N.S."/>
            <person name="Sahoo L."/>
            <person name="Das S.P."/>
            <person name="Bit A."/>
            <person name="Patnaik S."/>
            <person name="Meher P.K."/>
            <person name="Jayasankar P."/>
            <person name="Koringa P.G."/>
            <person name="Patel N.V."/>
            <person name="Hinsu A.T."/>
            <person name="Kumar R."/>
            <person name="Pandey M."/>
            <person name="Agarwal S."/>
            <person name="Srivastava S."/>
            <person name="Singh M."/>
            <person name="Iquebal M.A."/>
            <person name="Jaiswal S."/>
            <person name="Angadi U.B."/>
            <person name="Kumar N."/>
            <person name="Raza M."/>
            <person name="Shah T.M."/>
            <person name="Rai A."/>
            <person name="Jena J.K."/>
        </authorList>
    </citation>
    <scope>NUCLEOTIDE SEQUENCE [LARGE SCALE GENOMIC DNA]</scope>
    <source>
        <strain evidence="3">DASCIFA01</strain>
        <tissue evidence="3">Testis</tissue>
    </source>
</reference>
<evidence type="ECO:0000313" key="4">
    <source>
        <dbReference type="EMBL" id="RXN27267.1"/>
    </source>
</evidence>
<feature type="region of interest" description="Disordered" evidence="1">
    <location>
        <begin position="156"/>
        <end position="184"/>
    </location>
</feature>
<evidence type="ECO:0000313" key="5">
    <source>
        <dbReference type="Proteomes" id="UP000290572"/>
    </source>
</evidence>
<name>A0A498LIW7_LABRO</name>
<keyword evidence="5" id="KW-1185">Reference proteome</keyword>
<sequence>MLGSTGVKSVLTTHQSLTDTDVLQCSSANIHGSASQKFQTIPLPQDTGFQYPSVLLGVAVGASVMMIVGIMMFCYERRKKEQLSETSQDDTCGLILTQTAIALDNYGECVYANKGMLSAPESLHYSTIDFTKTEPPSGKIRGIASLTSEYAVIRHRPAGSATPETEPKKQDMTEKVTDTSSPAKEDMIYENISHCYRQKEPLVSADDAEK</sequence>
<gene>
    <name evidence="4" type="ORF">ROHU_020258</name>
    <name evidence="3" type="ORF">ROHU_031983</name>
</gene>
<keyword evidence="2" id="KW-0812">Transmembrane</keyword>
<dbReference type="EMBL" id="QBIY01013329">
    <property type="protein sequence ID" value="RXN08160.1"/>
    <property type="molecule type" value="Genomic_DNA"/>
</dbReference>
<evidence type="ECO:0000256" key="1">
    <source>
        <dbReference type="SAM" id="MobiDB-lite"/>
    </source>
</evidence>
<keyword evidence="2" id="KW-1133">Transmembrane helix</keyword>